<protein>
    <submittedName>
        <fullName evidence="1">Uncharacterized protein</fullName>
    </submittedName>
</protein>
<evidence type="ECO:0000313" key="1">
    <source>
        <dbReference type="EMBL" id="MPC08484.1"/>
    </source>
</evidence>
<dbReference type="Proteomes" id="UP000324222">
    <property type="component" value="Unassembled WGS sequence"/>
</dbReference>
<evidence type="ECO:0000313" key="2">
    <source>
        <dbReference type="Proteomes" id="UP000324222"/>
    </source>
</evidence>
<comment type="caution">
    <text evidence="1">The sequence shown here is derived from an EMBL/GenBank/DDBJ whole genome shotgun (WGS) entry which is preliminary data.</text>
</comment>
<reference evidence="1 2" key="1">
    <citation type="submission" date="2019-05" db="EMBL/GenBank/DDBJ databases">
        <title>Another draft genome of Portunus trituberculatus and its Hox gene families provides insights of decapod evolution.</title>
        <authorList>
            <person name="Jeong J.-H."/>
            <person name="Song I."/>
            <person name="Kim S."/>
            <person name="Choi T."/>
            <person name="Kim D."/>
            <person name="Ryu S."/>
            <person name="Kim W."/>
        </authorList>
    </citation>
    <scope>NUCLEOTIDE SEQUENCE [LARGE SCALE GENOMIC DNA]</scope>
    <source>
        <tissue evidence="1">Muscle</tissue>
    </source>
</reference>
<keyword evidence="2" id="KW-1185">Reference proteome</keyword>
<gene>
    <name evidence="1" type="ORF">E2C01_001071</name>
</gene>
<proteinExistence type="predicted"/>
<dbReference type="EMBL" id="VSRR010000032">
    <property type="protein sequence ID" value="MPC08484.1"/>
    <property type="molecule type" value="Genomic_DNA"/>
</dbReference>
<accession>A0A5B7CIF5</accession>
<organism evidence="1 2">
    <name type="scientific">Portunus trituberculatus</name>
    <name type="common">Swimming crab</name>
    <name type="synonym">Neptunus trituberculatus</name>
    <dbReference type="NCBI Taxonomy" id="210409"/>
    <lineage>
        <taxon>Eukaryota</taxon>
        <taxon>Metazoa</taxon>
        <taxon>Ecdysozoa</taxon>
        <taxon>Arthropoda</taxon>
        <taxon>Crustacea</taxon>
        <taxon>Multicrustacea</taxon>
        <taxon>Malacostraca</taxon>
        <taxon>Eumalacostraca</taxon>
        <taxon>Eucarida</taxon>
        <taxon>Decapoda</taxon>
        <taxon>Pleocyemata</taxon>
        <taxon>Brachyura</taxon>
        <taxon>Eubrachyura</taxon>
        <taxon>Portunoidea</taxon>
        <taxon>Portunidae</taxon>
        <taxon>Portuninae</taxon>
        <taxon>Portunus</taxon>
    </lineage>
</organism>
<dbReference type="AlphaFoldDB" id="A0A5B7CIF5"/>
<sequence length="168" mass="19004">MLLRHLRFNDVLSVTQQQQLHILKPSKAYVHSTVKTNFPHSNQQSKIFCHALPALLHHLPVLSLPIQVLLVPLQGTLQVQPLLLSVFVLILSEQHLHAPHVRQVQPLGLQKLVVGPPPVIWERNLSTSSVRAVFWVFRMAVYSSRSALDAFSASSVLHMPLSWHRSVH</sequence>
<name>A0A5B7CIF5_PORTR</name>